<protein>
    <recommendedName>
        <fullName evidence="3">RNA-binding protein 8A</fullName>
    </recommendedName>
</protein>
<comment type="similarity">
    <text evidence="1 3">Belongs to the RBM8A family.</text>
</comment>
<feature type="non-terminal residue" evidence="6">
    <location>
        <position position="157"/>
    </location>
</feature>
<dbReference type="InterPro" id="IPR000504">
    <property type="entry name" value="RRM_dom"/>
</dbReference>
<sequence>MDSDMDDIVVSTGENTAARELKKMAKDFKGRGSDRNHGAFEEEENGVTEKHVTREEKASNLPCRSVDGWLIFVKNLNEEITEQDLKDRFIDYGQIKGINLHINRMTGYPMGTAIIEYAKFDEASYAIKDADGKTWMGTELEVGWCFMEEAGREKKSK</sequence>
<dbReference type="EMBL" id="KL367616">
    <property type="protein sequence ID" value="KFD61655.1"/>
    <property type="molecule type" value="Genomic_DNA"/>
</dbReference>
<name>A0A085MWQ9_9BILA</name>
<dbReference type="Proteomes" id="UP000030758">
    <property type="component" value="Unassembled WGS sequence"/>
</dbReference>
<dbReference type="InterPro" id="IPR012677">
    <property type="entry name" value="Nucleotide-bd_a/b_plait_sf"/>
</dbReference>
<evidence type="ECO:0000256" key="1">
    <source>
        <dbReference type="ARBA" id="ARBA00007987"/>
    </source>
</evidence>
<comment type="subunit">
    <text evidence="3">Heterodimer with MAGOH. Part of the mRNA splicing-dependent exon junction complex (EJC) complex; the core complex contains CASC3, EIF4A3, MAGOH and RBM8A.</text>
</comment>
<dbReference type="GO" id="GO:0006397">
    <property type="term" value="P:mRNA processing"/>
    <property type="evidence" value="ECO:0007669"/>
    <property type="project" value="UniProtKB-KW"/>
</dbReference>
<dbReference type="GO" id="GO:0008380">
    <property type="term" value="P:RNA splicing"/>
    <property type="evidence" value="ECO:0007669"/>
    <property type="project" value="UniProtKB-KW"/>
</dbReference>
<dbReference type="GO" id="GO:0005737">
    <property type="term" value="C:cytoplasm"/>
    <property type="evidence" value="ECO:0007669"/>
    <property type="project" value="UniProtKB-SubCell"/>
</dbReference>
<dbReference type="Gene3D" id="3.30.70.330">
    <property type="match status" value="1"/>
</dbReference>
<feature type="compositionally biased region" description="Basic and acidic residues" evidence="4">
    <location>
        <begin position="47"/>
        <end position="58"/>
    </location>
</feature>
<dbReference type="PANTHER" id="PTHR45894">
    <property type="entry name" value="RNA-BINDING PROTEIN 8A"/>
    <property type="match status" value="1"/>
</dbReference>
<feature type="compositionally biased region" description="Basic and acidic residues" evidence="4">
    <location>
        <begin position="23"/>
        <end position="40"/>
    </location>
</feature>
<gene>
    <name evidence="6" type="ORF">M514_26174</name>
</gene>
<proteinExistence type="inferred from homology"/>
<dbReference type="Pfam" id="PF00076">
    <property type="entry name" value="RRM_1"/>
    <property type="match status" value="1"/>
</dbReference>
<evidence type="ECO:0000256" key="3">
    <source>
        <dbReference type="RuleBase" id="RU361239"/>
    </source>
</evidence>
<dbReference type="InterPro" id="IPR035979">
    <property type="entry name" value="RBD_domain_sf"/>
</dbReference>
<keyword evidence="3" id="KW-0963">Cytoplasm</keyword>
<comment type="subcellular location">
    <subcellularLocation>
        <location evidence="3">Nucleus</location>
    </subcellularLocation>
    <subcellularLocation>
        <location evidence="3">Nucleus speckle</location>
    </subcellularLocation>
    <subcellularLocation>
        <location evidence="3">Cytoplasm</location>
    </subcellularLocation>
</comment>
<keyword evidence="3" id="KW-0507">mRNA processing</keyword>
<keyword evidence="3" id="KW-0509">mRNA transport</keyword>
<keyword evidence="3" id="KW-0813">Transport</keyword>
<reference evidence="6" key="1">
    <citation type="journal article" date="2014" name="Nat. Genet.">
        <title>Genome and transcriptome of the porcine whipworm Trichuris suis.</title>
        <authorList>
            <person name="Jex A.R."/>
            <person name="Nejsum P."/>
            <person name="Schwarz E.M."/>
            <person name="Hu L."/>
            <person name="Young N.D."/>
            <person name="Hall R.S."/>
            <person name="Korhonen P.K."/>
            <person name="Liao S."/>
            <person name="Thamsborg S."/>
            <person name="Xia J."/>
            <person name="Xu P."/>
            <person name="Wang S."/>
            <person name="Scheerlinck J.P."/>
            <person name="Hofmann A."/>
            <person name="Sternberg P.W."/>
            <person name="Wang J."/>
            <person name="Gasser R.B."/>
        </authorList>
    </citation>
    <scope>NUCLEOTIDE SEQUENCE [LARGE SCALE GENOMIC DNA]</scope>
    <source>
        <strain evidence="6">DCEP-RM93F</strain>
    </source>
</reference>
<evidence type="ECO:0000256" key="4">
    <source>
        <dbReference type="SAM" id="MobiDB-lite"/>
    </source>
</evidence>
<dbReference type="InterPro" id="IPR008111">
    <property type="entry name" value="RNA-bd_8"/>
</dbReference>
<dbReference type="GO" id="GO:0003723">
    <property type="term" value="F:RNA binding"/>
    <property type="evidence" value="ECO:0007669"/>
    <property type="project" value="UniProtKB-UniRule"/>
</dbReference>
<evidence type="ECO:0000259" key="5">
    <source>
        <dbReference type="PROSITE" id="PS50102"/>
    </source>
</evidence>
<dbReference type="PROSITE" id="PS50102">
    <property type="entry name" value="RRM"/>
    <property type="match status" value="1"/>
</dbReference>
<dbReference type="AlphaFoldDB" id="A0A085MWQ9"/>
<keyword evidence="3" id="KW-0539">Nucleus</keyword>
<dbReference type="GO" id="GO:0016607">
    <property type="term" value="C:nuclear speck"/>
    <property type="evidence" value="ECO:0007669"/>
    <property type="project" value="UniProtKB-SubCell"/>
</dbReference>
<organism evidence="6">
    <name type="scientific">Trichuris suis</name>
    <name type="common">pig whipworm</name>
    <dbReference type="NCBI Taxonomy" id="68888"/>
    <lineage>
        <taxon>Eukaryota</taxon>
        <taxon>Metazoa</taxon>
        <taxon>Ecdysozoa</taxon>
        <taxon>Nematoda</taxon>
        <taxon>Enoplea</taxon>
        <taxon>Dorylaimia</taxon>
        <taxon>Trichinellida</taxon>
        <taxon>Trichuridae</taxon>
        <taxon>Trichuris</taxon>
    </lineage>
</organism>
<comment type="function">
    <text evidence="3">Core component of the splicing-dependent multiprotein exon junction complex (EJC) deposited at splice junctions on mRNAs.</text>
</comment>
<dbReference type="SUPFAM" id="SSF54928">
    <property type="entry name" value="RNA-binding domain, RBD"/>
    <property type="match status" value="1"/>
</dbReference>
<keyword evidence="3" id="KW-0508">mRNA splicing</keyword>
<evidence type="ECO:0000256" key="2">
    <source>
        <dbReference type="PROSITE-ProRule" id="PRU00176"/>
    </source>
</evidence>
<accession>A0A085MWQ9</accession>
<feature type="region of interest" description="Disordered" evidence="4">
    <location>
        <begin position="23"/>
        <end position="58"/>
    </location>
</feature>
<feature type="domain" description="RRM" evidence="5">
    <location>
        <begin position="69"/>
        <end position="142"/>
    </location>
</feature>
<dbReference type="PRINTS" id="PR01738">
    <property type="entry name" value="RNABINDINGM8"/>
</dbReference>
<dbReference type="GO" id="GO:0051028">
    <property type="term" value="P:mRNA transport"/>
    <property type="evidence" value="ECO:0007669"/>
    <property type="project" value="UniProtKB-KW"/>
</dbReference>
<keyword evidence="2 3" id="KW-0694">RNA-binding</keyword>
<evidence type="ECO:0000313" key="6">
    <source>
        <dbReference type="EMBL" id="KFD61655.1"/>
    </source>
</evidence>
<dbReference type="SMART" id="SM00360">
    <property type="entry name" value="RRM"/>
    <property type="match status" value="1"/>
</dbReference>